<evidence type="ECO:0000313" key="9">
    <source>
        <dbReference type="EMBL" id="VEB97398.1"/>
    </source>
</evidence>
<gene>
    <name evidence="9" type="primary">uvrD_2</name>
    <name evidence="9" type="ORF">NCTC11466_02140</name>
</gene>
<dbReference type="PANTHER" id="PTHR11070:SF2">
    <property type="entry name" value="ATP-DEPENDENT DNA HELICASE SRS2"/>
    <property type="match status" value="1"/>
</dbReference>
<evidence type="ECO:0000256" key="6">
    <source>
        <dbReference type="ARBA" id="ARBA00034923"/>
    </source>
</evidence>
<keyword evidence="5" id="KW-0238">DNA-binding</keyword>
<keyword evidence="3 7" id="KW-0347">Helicase</keyword>
<dbReference type="SUPFAM" id="SSF52540">
    <property type="entry name" value="P-loop containing nucleoside triphosphate hydrolases"/>
    <property type="match status" value="1"/>
</dbReference>
<dbReference type="PROSITE" id="PS51198">
    <property type="entry name" value="UVRD_HELICASE_ATP_BIND"/>
    <property type="match status" value="1"/>
</dbReference>
<dbReference type="EMBL" id="LR134201">
    <property type="protein sequence ID" value="VEB97398.1"/>
    <property type="molecule type" value="Genomic_DNA"/>
</dbReference>
<feature type="domain" description="UvrD-like helicase ATP-binding" evidence="8">
    <location>
        <begin position="1"/>
        <end position="134"/>
    </location>
</feature>
<evidence type="ECO:0000256" key="1">
    <source>
        <dbReference type="ARBA" id="ARBA00022741"/>
    </source>
</evidence>
<keyword evidence="10" id="KW-1185">Reference proteome</keyword>
<dbReference type="GO" id="GO:0003677">
    <property type="term" value="F:DNA binding"/>
    <property type="evidence" value="ECO:0007669"/>
    <property type="project" value="UniProtKB-KW"/>
</dbReference>
<dbReference type="KEGG" id="clap:NCTC11466_02140"/>
<name>A0A3S4JZ87_9ENTR</name>
<dbReference type="Gene3D" id="3.40.50.300">
    <property type="entry name" value="P-loop containing nucleotide triphosphate hydrolases"/>
    <property type="match status" value="1"/>
</dbReference>
<evidence type="ECO:0000256" key="4">
    <source>
        <dbReference type="ARBA" id="ARBA00022840"/>
    </source>
</evidence>
<dbReference type="Gene3D" id="1.10.10.160">
    <property type="match status" value="1"/>
</dbReference>
<keyword evidence="2 7" id="KW-0378">Hydrolase</keyword>
<evidence type="ECO:0000256" key="3">
    <source>
        <dbReference type="ARBA" id="ARBA00022806"/>
    </source>
</evidence>
<organism evidence="9 10">
    <name type="scientific">Cedecea lapagei</name>
    <dbReference type="NCBI Taxonomy" id="158823"/>
    <lineage>
        <taxon>Bacteria</taxon>
        <taxon>Pseudomonadati</taxon>
        <taxon>Pseudomonadota</taxon>
        <taxon>Gammaproteobacteria</taxon>
        <taxon>Enterobacterales</taxon>
        <taxon>Enterobacteriaceae</taxon>
        <taxon>Cedecea</taxon>
    </lineage>
</organism>
<dbReference type="InterPro" id="IPR013986">
    <property type="entry name" value="DExx_box_DNA_helicase_dom_sf"/>
</dbReference>
<dbReference type="PANTHER" id="PTHR11070">
    <property type="entry name" value="UVRD / RECB / PCRA DNA HELICASE FAMILY MEMBER"/>
    <property type="match status" value="1"/>
</dbReference>
<evidence type="ECO:0000313" key="10">
    <source>
        <dbReference type="Proteomes" id="UP000274122"/>
    </source>
</evidence>
<evidence type="ECO:0000256" key="2">
    <source>
        <dbReference type="ARBA" id="ARBA00022801"/>
    </source>
</evidence>
<dbReference type="GO" id="GO:0005524">
    <property type="term" value="F:ATP binding"/>
    <property type="evidence" value="ECO:0007669"/>
    <property type="project" value="UniProtKB-UniRule"/>
</dbReference>
<dbReference type="Proteomes" id="UP000274122">
    <property type="component" value="Chromosome"/>
</dbReference>
<accession>A0A3S4JZ87</accession>
<keyword evidence="4 7" id="KW-0067">ATP-binding</keyword>
<reference evidence="9 10" key="1">
    <citation type="submission" date="2018-12" db="EMBL/GenBank/DDBJ databases">
        <authorList>
            <consortium name="Pathogen Informatics"/>
        </authorList>
    </citation>
    <scope>NUCLEOTIDE SEQUENCE [LARGE SCALE GENOMIC DNA]</scope>
    <source>
        <strain evidence="9 10">NCTC11466</strain>
    </source>
</reference>
<dbReference type="AlphaFoldDB" id="A0A3S4JZ87"/>
<evidence type="ECO:0000256" key="5">
    <source>
        <dbReference type="ARBA" id="ARBA00023125"/>
    </source>
</evidence>
<evidence type="ECO:0000256" key="7">
    <source>
        <dbReference type="PROSITE-ProRule" id="PRU00560"/>
    </source>
</evidence>
<protein>
    <recommendedName>
        <fullName evidence="6">DNA 3'-5' helicase II</fullName>
    </recommendedName>
</protein>
<dbReference type="InterPro" id="IPR000212">
    <property type="entry name" value="DNA_helicase_UvrD/REP"/>
</dbReference>
<comment type="caution">
    <text evidence="7">Lacks conserved residue(s) required for the propagation of feature annotation.</text>
</comment>
<keyword evidence="1 7" id="KW-0547">Nucleotide-binding</keyword>
<dbReference type="InterPro" id="IPR014016">
    <property type="entry name" value="UvrD-like_ATP-bd"/>
</dbReference>
<dbReference type="Pfam" id="PF00580">
    <property type="entry name" value="UvrD-helicase"/>
    <property type="match status" value="1"/>
</dbReference>
<dbReference type="GO" id="GO:0043138">
    <property type="term" value="F:3'-5' DNA helicase activity"/>
    <property type="evidence" value="ECO:0007669"/>
    <property type="project" value="TreeGrafter"/>
</dbReference>
<evidence type="ECO:0000259" key="8">
    <source>
        <dbReference type="PROSITE" id="PS51198"/>
    </source>
</evidence>
<proteinExistence type="predicted"/>
<dbReference type="InterPro" id="IPR027417">
    <property type="entry name" value="P-loop_NTPase"/>
</dbReference>
<dbReference type="GO" id="GO:0000725">
    <property type="term" value="P:recombinational repair"/>
    <property type="evidence" value="ECO:0007669"/>
    <property type="project" value="TreeGrafter"/>
</dbReference>
<sequence>MAELYPESNIWKIYQDYQSALLNSGGIDYDDILVYAHKILLTHDWIAKIYRAQYKHICVDEAQDLNKAQYEFIRVLCGNVIISILMVGDPNQMIYGFNGSSKDYLCTRFVDDFTHNALNLEKIIVALKLLYVQQTSCGQAHKQKLIMP</sequence>
<dbReference type="GO" id="GO:0016787">
    <property type="term" value="F:hydrolase activity"/>
    <property type="evidence" value="ECO:0007669"/>
    <property type="project" value="UniProtKB-UniRule"/>
</dbReference>